<evidence type="ECO:0000313" key="2">
    <source>
        <dbReference type="Proteomes" id="UP000176576"/>
    </source>
</evidence>
<dbReference type="STRING" id="1802117.A3J54_00965"/>
<proteinExistence type="predicted"/>
<dbReference type="Proteomes" id="UP000176576">
    <property type="component" value="Unassembled WGS sequence"/>
</dbReference>
<comment type="caution">
    <text evidence="1">The sequence shown here is derived from an EMBL/GenBank/DDBJ whole genome shotgun (WGS) entry which is preliminary data.</text>
</comment>
<evidence type="ECO:0000313" key="1">
    <source>
        <dbReference type="EMBL" id="OGZ46595.1"/>
    </source>
</evidence>
<dbReference type="AlphaFoldDB" id="A0A1G2G8K3"/>
<dbReference type="EMBL" id="MHNN01000007">
    <property type="protein sequence ID" value="OGZ46595.1"/>
    <property type="molecule type" value="Genomic_DNA"/>
</dbReference>
<gene>
    <name evidence="1" type="ORF">A3J54_00965</name>
</gene>
<sequence>MFKENFPVHDKRGYVGFVDPSWMLKAPANAGGIPVIGGLEEKIHLEYEGDTYTASRYRWLVQVK</sequence>
<reference evidence="1 2" key="1">
    <citation type="journal article" date="2016" name="Nat. Commun.">
        <title>Thousands of microbial genomes shed light on interconnected biogeochemical processes in an aquifer system.</title>
        <authorList>
            <person name="Anantharaman K."/>
            <person name="Brown C.T."/>
            <person name="Hug L.A."/>
            <person name="Sharon I."/>
            <person name="Castelle C.J."/>
            <person name="Probst A.J."/>
            <person name="Thomas B.C."/>
            <person name="Singh A."/>
            <person name="Wilkins M.J."/>
            <person name="Karaoz U."/>
            <person name="Brodie E.L."/>
            <person name="Williams K.H."/>
            <person name="Hubbard S.S."/>
            <person name="Banfield J.F."/>
        </authorList>
    </citation>
    <scope>NUCLEOTIDE SEQUENCE [LARGE SCALE GENOMIC DNA]</scope>
</reference>
<organism evidence="1 2">
    <name type="scientific">Candidatus Ryanbacteria bacterium RIFCSPHIGHO2_02_FULL_45_13b</name>
    <dbReference type="NCBI Taxonomy" id="1802117"/>
    <lineage>
        <taxon>Bacteria</taxon>
        <taxon>Candidatus Ryaniibacteriota</taxon>
    </lineage>
</organism>
<name>A0A1G2G8K3_9BACT</name>
<protein>
    <submittedName>
        <fullName evidence="1">Uncharacterized protein</fullName>
    </submittedName>
</protein>
<accession>A0A1G2G8K3</accession>